<evidence type="ECO:0008006" key="3">
    <source>
        <dbReference type="Google" id="ProtNLM"/>
    </source>
</evidence>
<name>A0ABY8EKK2_MALFU</name>
<reference evidence="1 2" key="1">
    <citation type="journal article" date="2020" name="Elife">
        <title>Loss of centromere function drives karyotype evolution in closely related Malassezia species.</title>
        <authorList>
            <person name="Sankaranarayanan S.R."/>
            <person name="Ianiri G."/>
            <person name="Coelho M.A."/>
            <person name="Reza M.H."/>
            <person name="Thimmappa B.C."/>
            <person name="Ganguly P."/>
            <person name="Vadnala R.N."/>
            <person name="Sun S."/>
            <person name="Siddharthan R."/>
            <person name="Tellgren-Roth C."/>
            <person name="Dawson T.L."/>
            <person name="Heitman J."/>
            <person name="Sanyal K."/>
        </authorList>
    </citation>
    <scope>NUCLEOTIDE SEQUENCE [LARGE SCALE GENOMIC DNA]</scope>
    <source>
        <strain evidence="1">CBS14141</strain>
    </source>
</reference>
<dbReference type="Proteomes" id="UP000818624">
    <property type="component" value="Chromosome 1"/>
</dbReference>
<accession>A0ABY8EKK2</accession>
<dbReference type="EMBL" id="CP046234">
    <property type="protein sequence ID" value="WFD46126.1"/>
    <property type="molecule type" value="Genomic_DNA"/>
</dbReference>
<evidence type="ECO:0000313" key="1">
    <source>
        <dbReference type="EMBL" id="WFD46126.1"/>
    </source>
</evidence>
<evidence type="ECO:0000313" key="2">
    <source>
        <dbReference type="Proteomes" id="UP000818624"/>
    </source>
</evidence>
<proteinExistence type="predicted"/>
<gene>
    <name evidence="1" type="ORF">GLX27_000755</name>
</gene>
<protein>
    <recommendedName>
        <fullName evidence="3">F-box domain-containing protein</fullName>
    </recommendedName>
</protein>
<sequence length="358" mass="39763">MLETIHGETCAELRVPRAPPRLPMSVLKEVALHAVARDAHPRKRAARLSQTCRAWFVALYGRVLLPDLVLRGAHALRHFGFSLTRNTLGLGALVARHTRTVTVLQGPDDAAPEALFDGVARTRRFGLDTAEILRMVLRRCTALRALRIQCEPLALDLRDGAGGLFAARAALEEVVCLQSPWAGDAIDTVWRPGTPHAPWHALTHLQLHGPRSRISVHTVDALAELPRLTHLALIMPSFTGPHGARSASQVLAALADRLTHLVCLLVVGHDEEQWVGATRHLRPALERLAVHDAARTLDITLVTARVPGEGEARRTHPGQYSDWMLRRALQHTHWDFEQTDDEMRYVVETWHVPYVPTA</sequence>
<keyword evidence="2" id="KW-1185">Reference proteome</keyword>
<organism evidence="1 2">
    <name type="scientific">Malassezia furfur</name>
    <name type="common">Pityriasis versicolor infection agent</name>
    <name type="synonym">Pityrosporum furfur</name>
    <dbReference type="NCBI Taxonomy" id="55194"/>
    <lineage>
        <taxon>Eukaryota</taxon>
        <taxon>Fungi</taxon>
        <taxon>Dikarya</taxon>
        <taxon>Basidiomycota</taxon>
        <taxon>Ustilaginomycotina</taxon>
        <taxon>Malasseziomycetes</taxon>
        <taxon>Malasseziales</taxon>
        <taxon>Malasseziaceae</taxon>
        <taxon>Malassezia</taxon>
    </lineage>
</organism>